<dbReference type="PANTHER" id="PTHR43322:SF5">
    <property type="entry name" value="1-DEOXY-D-XYLULOSE-5-PHOSPHATE SYNTHASE, CHLOROPLASTIC"/>
    <property type="match status" value="1"/>
</dbReference>
<comment type="catalytic activity">
    <reaction evidence="10">
        <text>D-glyceraldehyde 3-phosphate + pyruvate + H(+) = 1-deoxy-D-xylulose 5-phosphate + CO2</text>
        <dbReference type="Rhea" id="RHEA:12605"/>
        <dbReference type="ChEBI" id="CHEBI:15361"/>
        <dbReference type="ChEBI" id="CHEBI:15378"/>
        <dbReference type="ChEBI" id="CHEBI:16526"/>
        <dbReference type="ChEBI" id="CHEBI:57792"/>
        <dbReference type="ChEBI" id="CHEBI:59776"/>
        <dbReference type="EC" id="2.2.1.7"/>
    </reaction>
</comment>
<dbReference type="NCBIfam" id="TIGR00204">
    <property type="entry name" value="dxs"/>
    <property type="match status" value="1"/>
</dbReference>
<dbReference type="GO" id="GO:0030976">
    <property type="term" value="F:thiamine pyrophosphate binding"/>
    <property type="evidence" value="ECO:0007669"/>
    <property type="project" value="UniProtKB-UniRule"/>
</dbReference>
<dbReference type="PANTHER" id="PTHR43322">
    <property type="entry name" value="1-D-DEOXYXYLULOSE 5-PHOSPHATE SYNTHASE-RELATED"/>
    <property type="match status" value="1"/>
</dbReference>
<evidence type="ECO:0000313" key="12">
    <source>
        <dbReference type="EMBL" id="TCV05952.1"/>
    </source>
</evidence>
<sequence>MQIETGALLKNILYPSDLRNLAESDLEEVCKELRQFIIDVVSVHGGHFAASLGVVELTVALHYALNTPYDQIVFDVGHQAYGHKILTGRRDQFHTNRLLGGLSGFPKRSESEYDAFGVGHSSTSISAALGMAVASAYKGETDRQHVAIIGDGALTGGMAFEALNHAGIEKSNLLVILNDNCMSIDPNVGALKEYLTSITTSKSYNKFRDELVSVLAKISKNGPNAYGWAKKLEQSIKGTLLKNANLFESLNFRYFGPVDGHDVNKLAKTLEDLKHINGPKLLHVVTVKGKGYALAEKDQTKWHAPGLFDKITGEIKKTVYDKPQPPKYQDVFGHTLVELAESNPQIMGITPAMPSGSSMNIMMKAMPDRAFDVGIAEQHAVTFSAGLATQGIVPFCNIYSSFMQRAYDQVIHDVALQNLNVVFCLDRAGLVGADGPTHHGAYDIAFMRCIPNMTIAAPMNEEELRNMMYTAQLENMGPFVIRYPRGNGVMPDWKRQFKALPVGKGRKLVDGEEVAILSIGHIGNEVSKAIVNLNTEAIYPAHYDIRYVKPIDEDLLHEVFKKFSKIITVEDGVLPGGFGSAVIEFMANNNYSAQVVRLGIPDEIVEHGEQAELWSICNYDAQGIQDACKKLATIQTTHNQVG</sequence>
<dbReference type="GO" id="GO:0009228">
    <property type="term" value="P:thiamine biosynthetic process"/>
    <property type="evidence" value="ECO:0007669"/>
    <property type="project" value="UniProtKB-UniRule"/>
</dbReference>
<dbReference type="CDD" id="cd07033">
    <property type="entry name" value="TPP_PYR_DXS_TK_like"/>
    <property type="match status" value="1"/>
</dbReference>
<evidence type="ECO:0000256" key="5">
    <source>
        <dbReference type="ARBA" id="ARBA00022723"/>
    </source>
</evidence>
<dbReference type="GO" id="GO:0019288">
    <property type="term" value="P:isopentenyl diphosphate biosynthetic process, methylerythritol 4-phosphate pathway"/>
    <property type="evidence" value="ECO:0007669"/>
    <property type="project" value="TreeGrafter"/>
</dbReference>
<comment type="pathway">
    <text evidence="1 10">Metabolic intermediate biosynthesis; 1-deoxy-D-xylulose 5-phosphate biosynthesis; 1-deoxy-D-xylulose 5-phosphate from D-glyceraldehyde 3-phosphate and pyruvate: step 1/1.</text>
</comment>
<dbReference type="InterPro" id="IPR009014">
    <property type="entry name" value="Transketo_C/PFOR_II"/>
</dbReference>
<proteinExistence type="inferred from homology"/>
<dbReference type="OrthoDB" id="9803371at2"/>
<dbReference type="EMBL" id="SMBZ01000068">
    <property type="protein sequence ID" value="TCV05952.1"/>
    <property type="molecule type" value="Genomic_DNA"/>
</dbReference>
<evidence type="ECO:0000256" key="4">
    <source>
        <dbReference type="ARBA" id="ARBA00022679"/>
    </source>
</evidence>
<evidence type="ECO:0000256" key="3">
    <source>
        <dbReference type="ARBA" id="ARBA00011738"/>
    </source>
</evidence>
<keyword evidence="4 10" id="KW-0808">Transferase</keyword>
<dbReference type="GO" id="GO:0008661">
    <property type="term" value="F:1-deoxy-D-xylulose-5-phosphate synthase activity"/>
    <property type="evidence" value="ECO:0007669"/>
    <property type="project" value="UniProtKB-UniRule"/>
</dbReference>
<feature type="binding site" evidence="10">
    <location>
        <position position="292"/>
    </location>
    <ligand>
        <name>thiamine diphosphate</name>
        <dbReference type="ChEBI" id="CHEBI:58937"/>
    </ligand>
</feature>
<dbReference type="NCBIfam" id="NF003933">
    <property type="entry name" value="PRK05444.2-2"/>
    <property type="match status" value="1"/>
</dbReference>
<keyword evidence="7 10" id="KW-0784">Thiamine biosynthesis</keyword>
<organism evidence="12 13">
    <name type="scientific">Sphingobacterium alimentarium</name>
    <dbReference type="NCBI Taxonomy" id="797292"/>
    <lineage>
        <taxon>Bacteria</taxon>
        <taxon>Pseudomonadati</taxon>
        <taxon>Bacteroidota</taxon>
        <taxon>Sphingobacteriia</taxon>
        <taxon>Sphingobacteriales</taxon>
        <taxon>Sphingobacteriaceae</taxon>
        <taxon>Sphingobacterium</taxon>
    </lineage>
</organism>
<dbReference type="SMART" id="SM00861">
    <property type="entry name" value="Transket_pyr"/>
    <property type="match status" value="1"/>
</dbReference>
<dbReference type="InterPro" id="IPR005475">
    <property type="entry name" value="Transketolase-like_Pyr-bd"/>
</dbReference>
<keyword evidence="13" id="KW-1185">Reference proteome</keyword>
<dbReference type="PROSITE" id="PS00802">
    <property type="entry name" value="TRANSKETOLASE_2"/>
    <property type="match status" value="1"/>
</dbReference>
<comment type="caution">
    <text evidence="12">The sequence shown here is derived from an EMBL/GenBank/DDBJ whole genome shotgun (WGS) entry which is preliminary data.</text>
</comment>
<comment type="function">
    <text evidence="10">Catalyzes the acyloin condensation reaction between C atoms 2 and 3 of pyruvate and glyceraldehyde 3-phosphate to yield 1-deoxy-D-xylulose-5-phosphate (DXP).</text>
</comment>
<keyword evidence="8 10" id="KW-0786">Thiamine pyrophosphate</keyword>
<feature type="binding site" evidence="10">
    <location>
        <begin position="152"/>
        <end position="153"/>
    </location>
    <ligand>
        <name>thiamine diphosphate</name>
        <dbReference type="ChEBI" id="CHEBI:58937"/>
    </ligand>
</feature>
<comment type="similarity">
    <text evidence="2 10">Belongs to the transketolase family. DXPS subfamily.</text>
</comment>
<dbReference type="GO" id="GO:0016114">
    <property type="term" value="P:terpenoid biosynthetic process"/>
    <property type="evidence" value="ECO:0007669"/>
    <property type="project" value="UniProtKB-UniRule"/>
</dbReference>
<evidence type="ECO:0000256" key="1">
    <source>
        <dbReference type="ARBA" id="ARBA00004980"/>
    </source>
</evidence>
<dbReference type="SUPFAM" id="SSF52922">
    <property type="entry name" value="TK C-terminal domain-like"/>
    <property type="match status" value="1"/>
</dbReference>
<name>A0A4R3VJG1_9SPHI</name>
<comment type="subunit">
    <text evidence="3 10">Homodimer.</text>
</comment>
<protein>
    <recommendedName>
        <fullName evidence="10">1-deoxy-D-xylulose-5-phosphate synthase</fullName>
        <ecNumber evidence="10">2.2.1.7</ecNumber>
    </recommendedName>
    <alternativeName>
        <fullName evidence="10">1-deoxyxylulose-5-phosphate synthase</fullName>
        <shortName evidence="10">DXP synthase</shortName>
        <shortName evidence="10">DXPS</shortName>
    </alternativeName>
</protein>
<dbReference type="CDD" id="cd02007">
    <property type="entry name" value="TPP_DXS"/>
    <property type="match status" value="1"/>
</dbReference>
<dbReference type="HAMAP" id="MF_00315">
    <property type="entry name" value="DXP_synth"/>
    <property type="match status" value="1"/>
</dbReference>
<dbReference type="RefSeq" id="WP_132779120.1">
    <property type="nucleotide sequence ID" value="NZ_SMBZ01000068.1"/>
</dbReference>
<dbReference type="Gene3D" id="3.40.50.920">
    <property type="match status" value="1"/>
</dbReference>
<dbReference type="SUPFAM" id="SSF52518">
    <property type="entry name" value="Thiamin diphosphate-binding fold (THDP-binding)"/>
    <property type="match status" value="2"/>
</dbReference>
<evidence type="ECO:0000256" key="7">
    <source>
        <dbReference type="ARBA" id="ARBA00022977"/>
    </source>
</evidence>
<keyword evidence="5 10" id="KW-0479">Metal-binding</keyword>
<dbReference type="EC" id="2.2.1.7" evidence="10"/>
<dbReference type="GO" id="GO:0000287">
    <property type="term" value="F:magnesium ion binding"/>
    <property type="evidence" value="ECO:0007669"/>
    <property type="project" value="UniProtKB-UniRule"/>
</dbReference>
<dbReference type="InterPro" id="IPR005477">
    <property type="entry name" value="Dxylulose-5-P_synthase"/>
</dbReference>
<feature type="binding site" evidence="10">
    <location>
        <begin position="119"/>
        <end position="121"/>
    </location>
    <ligand>
        <name>thiamine diphosphate</name>
        <dbReference type="ChEBI" id="CHEBI:58937"/>
    </ligand>
</feature>
<comment type="cofactor">
    <cofactor evidence="10">
        <name>Mg(2+)</name>
        <dbReference type="ChEBI" id="CHEBI:18420"/>
    </cofactor>
    <text evidence="10">Binds 1 Mg(2+) ion per subunit.</text>
</comment>
<feature type="binding site" evidence="10">
    <location>
        <position position="180"/>
    </location>
    <ligand>
        <name>thiamine diphosphate</name>
        <dbReference type="ChEBI" id="CHEBI:58937"/>
    </ligand>
</feature>
<reference evidence="12 13" key="1">
    <citation type="submission" date="2019-03" db="EMBL/GenBank/DDBJ databases">
        <title>Genomic Encyclopedia of Type Strains, Phase IV (KMG-IV): sequencing the most valuable type-strain genomes for metagenomic binning, comparative biology and taxonomic classification.</title>
        <authorList>
            <person name="Goeker M."/>
        </authorList>
    </citation>
    <scope>NUCLEOTIDE SEQUENCE [LARGE SCALE GENOMIC DNA]</scope>
    <source>
        <strain evidence="12 13">DSM 22362</strain>
    </source>
</reference>
<dbReference type="UniPathway" id="UPA00064">
    <property type="reaction ID" value="UER00091"/>
</dbReference>
<dbReference type="Pfam" id="PF02780">
    <property type="entry name" value="Transketolase_C"/>
    <property type="match status" value="1"/>
</dbReference>
<dbReference type="Pfam" id="PF13292">
    <property type="entry name" value="DXP_synthase_N"/>
    <property type="match status" value="1"/>
</dbReference>
<dbReference type="Gene3D" id="3.40.50.970">
    <property type="match status" value="2"/>
</dbReference>
<evidence type="ECO:0000256" key="6">
    <source>
        <dbReference type="ARBA" id="ARBA00022842"/>
    </source>
</evidence>
<evidence type="ECO:0000313" key="13">
    <source>
        <dbReference type="Proteomes" id="UP000295197"/>
    </source>
</evidence>
<dbReference type="FunFam" id="3.40.50.970:FF:000005">
    <property type="entry name" value="1-deoxy-D-xylulose-5-phosphate synthase"/>
    <property type="match status" value="1"/>
</dbReference>
<gene>
    <name evidence="10" type="primary">dxs</name>
    <name evidence="12" type="ORF">EDC17_10686</name>
</gene>
<feature type="domain" description="Transketolase-like pyrimidine-binding" evidence="11">
    <location>
        <begin position="326"/>
        <end position="491"/>
    </location>
</feature>
<dbReference type="AlphaFoldDB" id="A0A4R3VJG1"/>
<evidence type="ECO:0000256" key="2">
    <source>
        <dbReference type="ARBA" id="ARBA00011081"/>
    </source>
</evidence>
<feature type="binding site" evidence="10">
    <location>
        <position position="180"/>
    </location>
    <ligand>
        <name>Mg(2+)</name>
        <dbReference type="ChEBI" id="CHEBI:18420"/>
    </ligand>
</feature>
<evidence type="ECO:0000259" key="11">
    <source>
        <dbReference type="SMART" id="SM00861"/>
    </source>
</evidence>
<dbReference type="InterPro" id="IPR049557">
    <property type="entry name" value="Transketolase_CS"/>
</dbReference>
<keyword evidence="6 10" id="KW-0460">Magnesium</keyword>
<comment type="cofactor">
    <cofactor evidence="10">
        <name>thiamine diphosphate</name>
        <dbReference type="ChEBI" id="CHEBI:58937"/>
    </cofactor>
    <text evidence="10">Binds 1 thiamine pyrophosphate per subunit.</text>
</comment>
<feature type="binding site" evidence="10">
    <location>
        <position position="377"/>
    </location>
    <ligand>
        <name>thiamine diphosphate</name>
        <dbReference type="ChEBI" id="CHEBI:58937"/>
    </ligand>
</feature>
<evidence type="ECO:0000256" key="8">
    <source>
        <dbReference type="ARBA" id="ARBA00023052"/>
    </source>
</evidence>
<accession>A0A4R3VJG1</accession>
<keyword evidence="9 10" id="KW-0414">Isoprene biosynthesis</keyword>
<evidence type="ECO:0000256" key="9">
    <source>
        <dbReference type="ARBA" id="ARBA00023229"/>
    </source>
</evidence>
<dbReference type="Proteomes" id="UP000295197">
    <property type="component" value="Unassembled WGS sequence"/>
</dbReference>
<dbReference type="GO" id="GO:0005829">
    <property type="term" value="C:cytosol"/>
    <property type="evidence" value="ECO:0007669"/>
    <property type="project" value="TreeGrafter"/>
</dbReference>
<evidence type="ECO:0000256" key="10">
    <source>
        <dbReference type="HAMAP-Rule" id="MF_00315"/>
    </source>
</evidence>
<feature type="binding site" evidence="10">
    <location>
        <position position="78"/>
    </location>
    <ligand>
        <name>thiamine diphosphate</name>
        <dbReference type="ChEBI" id="CHEBI:58937"/>
    </ligand>
</feature>
<dbReference type="PROSITE" id="PS00801">
    <property type="entry name" value="TRANSKETOLASE_1"/>
    <property type="match status" value="1"/>
</dbReference>
<dbReference type="InterPro" id="IPR029061">
    <property type="entry name" value="THDP-binding"/>
</dbReference>
<dbReference type="Pfam" id="PF02779">
    <property type="entry name" value="Transket_pyr"/>
    <property type="match status" value="1"/>
</dbReference>
<feature type="binding site" evidence="10">
    <location>
        <position position="151"/>
    </location>
    <ligand>
        <name>Mg(2+)</name>
        <dbReference type="ChEBI" id="CHEBI:18420"/>
    </ligand>
</feature>
<dbReference type="InterPro" id="IPR033248">
    <property type="entry name" value="Transketolase_C"/>
</dbReference>
<dbReference type="InterPro" id="IPR020826">
    <property type="entry name" value="Transketolase_BS"/>
</dbReference>